<keyword evidence="2" id="KW-1185">Reference proteome</keyword>
<name>A0A0B0P290_GOSAR</name>
<gene>
    <name evidence="1" type="ORF">F383_06743</name>
</gene>
<accession>A0A0B0P290</accession>
<dbReference type="Proteomes" id="UP000032142">
    <property type="component" value="Unassembled WGS sequence"/>
</dbReference>
<reference evidence="2" key="1">
    <citation type="submission" date="2014-09" db="EMBL/GenBank/DDBJ databases">
        <authorList>
            <person name="Mudge J."/>
            <person name="Ramaraj T."/>
            <person name="Lindquist I.E."/>
            <person name="Bharti A.K."/>
            <person name="Sundararajan A."/>
            <person name="Cameron C.T."/>
            <person name="Woodward J.E."/>
            <person name="May G.D."/>
            <person name="Brubaker C."/>
            <person name="Broadhvest J."/>
            <person name="Wilkins T.A."/>
        </authorList>
    </citation>
    <scope>NUCLEOTIDE SEQUENCE</scope>
    <source>
        <strain evidence="2">cv. AKA8401</strain>
    </source>
</reference>
<sequence>MKRLLQLIVLLILRTLITELLLKFWVLKEQMQQRGRQRQQRGR</sequence>
<proteinExistence type="predicted"/>
<dbReference type="AlphaFoldDB" id="A0A0B0P290"/>
<evidence type="ECO:0000313" key="2">
    <source>
        <dbReference type="Proteomes" id="UP000032142"/>
    </source>
</evidence>
<dbReference type="EMBL" id="KN416712">
    <property type="protein sequence ID" value="KHG20803.1"/>
    <property type="molecule type" value="Genomic_DNA"/>
</dbReference>
<evidence type="ECO:0000313" key="1">
    <source>
        <dbReference type="EMBL" id="KHG20803.1"/>
    </source>
</evidence>
<protein>
    <submittedName>
        <fullName evidence="1">Uncharacterized protein</fullName>
    </submittedName>
</protein>
<organism evidence="1 2">
    <name type="scientific">Gossypium arboreum</name>
    <name type="common">Tree cotton</name>
    <name type="synonym">Gossypium nanking</name>
    <dbReference type="NCBI Taxonomy" id="29729"/>
    <lineage>
        <taxon>Eukaryota</taxon>
        <taxon>Viridiplantae</taxon>
        <taxon>Streptophyta</taxon>
        <taxon>Embryophyta</taxon>
        <taxon>Tracheophyta</taxon>
        <taxon>Spermatophyta</taxon>
        <taxon>Magnoliopsida</taxon>
        <taxon>eudicotyledons</taxon>
        <taxon>Gunneridae</taxon>
        <taxon>Pentapetalae</taxon>
        <taxon>rosids</taxon>
        <taxon>malvids</taxon>
        <taxon>Malvales</taxon>
        <taxon>Malvaceae</taxon>
        <taxon>Malvoideae</taxon>
        <taxon>Gossypium</taxon>
    </lineage>
</organism>